<protein>
    <submittedName>
        <fullName evidence="1">Uncharacterized protein</fullName>
    </submittedName>
</protein>
<dbReference type="Proteomes" id="UP000009100">
    <property type="component" value="Chromosome 1"/>
</dbReference>
<evidence type="ECO:0000313" key="1">
    <source>
        <dbReference type="EMBL" id="CAV19988.1"/>
    </source>
</evidence>
<proteinExistence type="predicted"/>
<sequence length="73" mass="8555">MAFMVSLFLCPKFQSNQPHSSLLIAFAYQNNLNFPLDLMIIILNNSSIETTQRLSNYHEKDTNLCCITFYYRI</sequence>
<dbReference type="AlphaFoldDB" id="B7VKT0"/>
<dbReference type="HOGENOM" id="CLU_2703881_0_0_6"/>
<dbReference type="EMBL" id="FM954972">
    <property type="protein sequence ID" value="CAV19988.1"/>
    <property type="molecule type" value="Genomic_DNA"/>
</dbReference>
<reference evidence="1 2" key="1">
    <citation type="submission" date="2009-02" db="EMBL/GenBank/DDBJ databases">
        <title>Vibrio splendidus str. LGP32 complete genome.</title>
        <authorList>
            <person name="Mazel D."/>
            <person name="Le Roux F."/>
        </authorList>
    </citation>
    <scope>NUCLEOTIDE SEQUENCE [LARGE SCALE GENOMIC DNA]</scope>
    <source>
        <strain evidence="1 2">LGP32</strain>
    </source>
</reference>
<organism evidence="1 2">
    <name type="scientific">Vibrio atlanticus (strain LGP32)</name>
    <name type="common">Vibrio splendidus (strain Mel32)</name>
    <dbReference type="NCBI Taxonomy" id="575788"/>
    <lineage>
        <taxon>Bacteria</taxon>
        <taxon>Pseudomonadati</taxon>
        <taxon>Pseudomonadota</taxon>
        <taxon>Gammaproteobacteria</taxon>
        <taxon>Vibrionales</taxon>
        <taxon>Vibrionaceae</taxon>
        <taxon>Vibrio</taxon>
    </lineage>
</organism>
<gene>
    <name evidence="1" type="ordered locus">VS_2733</name>
</gene>
<name>B7VKT0_VIBA3</name>
<dbReference type="STRING" id="575788.VS_2733"/>
<accession>B7VKT0</accession>
<evidence type="ECO:0000313" key="2">
    <source>
        <dbReference type="Proteomes" id="UP000009100"/>
    </source>
</evidence>
<dbReference type="KEGG" id="vsp:VS_2733"/>